<protein>
    <submittedName>
        <fullName evidence="2">Uncharacterized protein</fullName>
    </submittedName>
</protein>
<comment type="caution">
    <text evidence="2">The sequence shown here is derived from an EMBL/GenBank/DDBJ whole genome shotgun (WGS) entry which is preliminary data.</text>
</comment>
<evidence type="ECO:0000313" key="3">
    <source>
        <dbReference type="Proteomes" id="UP000177080"/>
    </source>
</evidence>
<keyword evidence="1" id="KW-0812">Transmembrane</keyword>
<keyword evidence="1" id="KW-0472">Membrane</keyword>
<evidence type="ECO:0000313" key="2">
    <source>
        <dbReference type="EMBL" id="OGD04419.1"/>
    </source>
</evidence>
<proteinExistence type="predicted"/>
<sequence>MRAVAGGVLIFLGVACWAVFFLTFEKPACLSGCGCCPGSVGRDGVFVSFFKSKLGRWITSRRSCLYVGCGAEEKVIYVDLGILGVALTGVGLIMLVSRE</sequence>
<dbReference type="Proteomes" id="UP000177080">
    <property type="component" value="Unassembled WGS sequence"/>
</dbReference>
<feature type="transmembrane region" description="Helical" evidence="1">
    <location>
        <begin position="75"/>
        <end position="96"/>
    </location>
</feature>
<keyword evidence="1" id="KW-1133">Transmembrane helix</keyword>
<dbReference type="EMBL" id="MEXN01000001">
    <property type="protein sequence ID" value="OGD04419.1"/>
    <property type="molecule type" value="Genomic_DNA"/>
</dbReference>
<dbReference type="AlphaFoldDB" id="A0A1F4ZDE8"/>
<reference evidence="2 3" key="1">
    <citation type="journal article" date="2016" name="Nat. Commun.">
        <title>Thousands of microbial genomes shed light on interconnected biogeochemical processes in an aquifer system.</title>
        <authorList>
            <person name="Anantharaman K."/>
            <person name="Brown C.T."/>
            <person name="Hug L.A."/>
            <person name="Sharon I."/>
            <person name="Castelle C.J."/>
            <person name="Probst A.J."/>
            <person name="Thomas B.C."/>
            <person name="Singh A."/>
            <person name="Wilkins M.J."/>
            <person name="Karaoz U."/>
            <person name="Brodie E.L."/>
            <person name="Williams K.H."/>
            <person name="Hubbard S.S."/>
            <person name="Banfield J.F."/>
        </authorList>
    </citation>
    <scope>NUCLEOTIDE SEQUENCE [LARGE SCALE GENOMIC DNA]</scope>
</reference>
<gene>
    <name evidence="2" type="ORF">A2989_05320</name>
</gene>
<dbReference type="PROSITE" id="PS51257">
    <property type="entry name" value="PROKAR_LIPOPROTEIN"/>
    <property type="match status" value="1"/>
</dbReference>
<evidence type="ECO:0000256" key="1">
    <source>
        <dbReference type="SAM" id="Phobius"/>
    </source>
</evidence>
<name>A0A1F4ZDE8_9BACT</name>
<dbReference type="STRING" id="1797259.A2989_05320"/>
<organism evidence="2 3">
    <name type="scientific">Candidatus Amesbacteria bacterium RIFCSPLOWO2_01_FULL_48_25</name>
    <dbReference type="NCBI Taxonomy" id="1797259"/>
    <lineage>
        <taxon>Bacteria</taxon>
        <taxon>Candidatus Amesiibacteriota</taxon>
    </lineage>
</organism>
<accession>A0A1F4ZDE8</accession>